<dbReference type="InterPro" id="IPR036179">
    <property type="entry name" value="Ig-like_dom_sf"/>
</dbReference>
<dbReference type="InterPro" id="IPR013783">
    <property type="entry name" value="Ig-like_fold"/>
</dbReference>
<feature type="region of interest" description="Disordered" evidence="1">
    <location>
        <begin position="380"/>
        <end position="399"/>
    </location>
</feature>
<dbReference type="Gene3D" id="2.60.40.10">
    <property type="entry name" value="Immunoglobulins"/>
    <property type="match status" value="1"/>
</dbReference>
<reference evidence="4 5" key="1">
    <citation type="submission" date="2021-07" db="EMBL/GenBank/DDBJ databases">
        <authorList>
            <person name="Imarazene B."/>
            <person name="Zahm M."/>
            <person name="Klopp C."/>
            <person name="Cabau C."/>
            <person name="Beille S."/>
            <person name="Jouanno E."/>
            <person name="Castinel A."/>
            <person name="Lluch J."/>
            <person name="Gil L."/>
            <person name="Kuchtly C."/>
            <person name="Lopez Roques C."/>
            <person name="Donnadieu C."/>
            <person name="Parrinello H."/>
            <person name="Journot L."/>
            <person name="Du K."/>
            <person name="Schartl M."/>
            <person name="Retaux S."/>
            <person name="Guiguen Y."/>
        </authorList>
    </citation>
    <scope>NUCLEOTIDE SEQUENCE [LARGE SCALE GENOMIC DNA]</scope>
    <source>
        <strain evidence="4">Pach_M1</strain>
        <tissue evidence="4">Testis</tissue>
    </source>
</reference>
<gene>
    <name evidence="4" type="ORF">AMEX_G4254</name>
</gene>
<feature type="chain" id="PRO_5035858501" description="Ig-like domain-containing protein" evidence="3">
    <location>
        <begin position="19"/>
        <end position="421"/>
    </location>
</feature>
<evidence type="ECO:0008006" key="6">
    <source>
        <dbReference type="Google" id="ProtNLM"/>
    </source>
</evidence>
<comment type="caution">
    <text evidence="4">The sequence shown here is derived from an EMBL/GenBank/DDBJ whole genome shotgun (WGS) entry which is preliminary data.</text>
</comment>
<accession>A0A8T2MCT3</accession>
<organism evidence="4 5">
    <name type="scientific">Astyanax mexicanus</name>
    <name type="common">Blind cave fish</name>
    <name type="synonym">Astyanax fasciatus mexicanus</name>
    <dbReference type="NCBI Taxonomy" id="7994"/>
    <lineage>
        <taxon>Eukaryota</taxon>
        <taxon>Metazoa</taxon>
        <taxon>Chordata</taxon>
        <taxon>Craniata</taxon>
        <taxon>Vertebrata</taxon>
        <taxon>Euteleostomi</taxon>
        <taxon>Actinopterygii</taxon>
        <taxon>Neopterygii</taxon>
        <taxon>Teleostei</taxon>
        <taxon>Ostariophysi</taxon>
        <taxon>Characiformes</taxon>
        <taxon>Characoidei</taxon>
        <taxon>Acestrorhamphidae</taxon>
        <taxon>Acestrorhamphinae</taxon>
        <taxon>Astyanax</taxon>
    </lineage>
</organism>
<feature type="compositionally biased region" description="Low complexity" evidence="1">
    <location>
        <begin position="175"/>
        <end position="205"/>
    </location>
</feature>
<evidence type="ECO:0000256" key="1">
    <source>
        <dbReference type="SAM" id="MobiDB-lite"/>
    </source>
</evidence>
<dbReference type="EMBL" id="JAICCE010000002">
    <property type="protein sequence ID" value="KAG9281420.1"/>
    <property type="molecule type" value="Genomic_DNA"/>
</dbReference>
<feature type="transmembrane region" description="Helical" evidence="2">
    <location>
        <begin position="270"/>
        <end position="290"/>
    </location>
</feature>
<evidence type="ECO:0000256" key="2">
    <source>
        <dbReference type="SAM" id="Phobius"/>
    </source>
</evidence>
<keyword evidence="2" id="KW-1133">Transmembrane helix</keyword>
<dbReference type="SUPFAM" id="SSF48726">
    <property type="entry name" value="Immunoglobulin"/>
    <property type="match status" value="1"/>
</dbReference>
<evidence type="ECO:0000313" key="5">
    <source>
        <dbReference type="Proteomes" id="UP000752171"/>
    </source>
</evidence>
<proteinExistence type="predicted"/>
<feature type="compositionally biased region" description="Low complexity" evidence="1">
    <location>
        <begin position="215"/>
        <end position="258"/>
    </location>
</feature>
<keyword evidence="2" id="KW-0812">Transmembrane</keyword>
<keyword evidence="3" id="KW-0732">Signal</keyword>
<feature type="compositionally biased region" description="Basic residues" evidence="1">
    <location>
        <begin position="165"/>
        <end position="174"/>
    </location>
</feature>
<protein>
    <recommendedName>
        <fullName evidence="6">Ig-like domain-containing protein</fullName>
    </recommendedName>
</protein>
<feature type="signal peptide" evidence="3">
    <location>
        <begin position="1"/>
        <end position="18"/>
    </location>
</feature>
<evidence type="ECO:0000256" key="3">
    <source>
        <dbReference type="SAM" id="SignalP"/>
    </source>
</evidence>
<keyword evidence="2" id="KW-0472">Membrane</keyword>
<feature type="region of interest" description="Disordered" evidence="1">
    <location>
        <begin position="137"/>
        <end position="266"/>
    </location>
</feature>
<sequence>MMKILLLSVLMIQGSVHSARSEKYGDKDKDKPGRSKPTAAAPIKIFRRSGAEGSVVSLFCGNNGTVIWEKCSDRGRSFILRVDNREIPEKYKLNTENRYIVLDDLSLSIKSLSVSDSGIYCCNGAAVVNLTVTPASPPPLSTPPTTGKKHHTPSPDGSCCSTEKSRKKHNRKPGTSKPTPAAPITPSKTSPTTTISTTTSANSSTDYSMTPPTKPTSTTSNTAPSTTSPTTSTSAKSSTETPPTHSQKTTSSTSSAGSAKGGVSNGNHKGITIAVVVVGAGLVLLAVVLIRRCSKQKAQENEHVYATIPDSTAPATQPDSSPPRIYEAVYCLAGDPDIVKLGLKNQAENTTDLVYSTVQPDQPAVLNEPSPDHLYTVLENPTADSPQIPQTPPTVNPSDLVYSMVQPVQKKESPDLQINKE</sequence>
<evidence type="ECO:0000313" key="4">
    <source>
        <dbReference type="EMBL" id="KAG9281420.1"/>
    </source>
</evidence>
<dbReference type="Proteomes" id="UP000752171">
    <property type="component" value="Unassembled WGS sequence"/>
</dbReference>
<dbReference type="AlphaFoldDB" id="A0A8T2MCT3"/>
<name>A0A8T2MCT3_ASTMX</name>